<dbReference type="EMBL" id="MU154534">
    <property type="protein sequence ID" value="KAF9499007.1"/>
    <property type="molecule type" value="Genomic_DNA"/>
</dbReference>
<evidence type="ECO:0000256" key="9">
    <source>
        <dbReference type="ARBA" id="ARBA00022932"/>
    </source>
</evidence>
<dbReference type="GO" id="GO:0003964">
    <property type="term" value="F:RNA-directed DNA polymerase activity"/>
    <property type="evidence" value="ECO:0007669"/>
    <property type="project" value="UniProtKB-KW"/>
</dbReference>
<keyword evidence="7" id="KW-0229">DNA integration</keyword>
<dbReference type="GO" id="GO:0004519">
    <property type="term" value="F:endonuclease activity"/>
    <property type="evidence" value="ECO:0007669"/>
    <property type="project" value="UniProtKB-KW"/>
</dbReference>
<evidence type="ECO:0000256" key="5">
    <source>
        <dbReference type="ARBA" id="ARBA00022801"/>
    </source>
</evidence>
<dbReference type="GO" id="GO:0015074">
    <property type="term" value="P:DNA integration"/>
    <property type="evidence" value="ECO:0007669"/>
    <property type="project" value="UniProtKB-KW"/>
</dbReference>
<dbReference type="OrthoDB" id="2640446at2759"/>
<evidence type="ECO:0000256" key="10">
    <source>
        <dbReference type="ARBA" id="ARBA00023172"/>
    </source>
</evidence>
<evidence type="ECO:0000256" key="1">
    <source>
        <dbReference type="ARBA" id="ARBA00022695"/>
    </source>
</evidence>
<sequence length="336" mass="37252">MATAAEECVELEDLHCHHSHISHDAACCLVTHGFVTGLILEPGSDGDFFCKFSHKDDQCFLPKSLWGEAAHHAVYLMNHTTTKAVPGMTPYEAAFRRKPDLKDLRVWGETAYIPTEGGDKLGGCVVKGHWVRFDDTSKGHNIYWPDCHTVTTKRNVYFNNTPDGCQAEGEEDAPAGAPKVSSSPSNDTSQDLPTNPQPSIPILDDINPQPPAPIIDCNSTPPLVEELLAKHIHKLSKVVWDLLDGLGCMSNCLSDPIVVKGVHIQEPLKPDTEKAVLEGEGTLQRCQMQRVLSQETWRKLITIQTGHYGRRLFKKNYAPWSPPALGFSWIALKMRT</sequence>
<evidence type="ECO:0000256" key="8">
    <source>
        <dbReference type="ARBA" id="ARBA00022918"/>
    </source>
</evidence>
<accession>A0A9P6A4Q6</accession>
<evidence type="ECO:0000256" key="11">
    <source>
        <dbReference type="SAM" id="MobiDB-lite"/>
    </source>
</evidence>
<evidence type="ECO:0000313" key="14">
    <source>
        <dbReference type="Proteomes" id="UP000807025"/>
    </source>
</evidence>
<dbReference type="GO" id="GO:0016787">
    <property type="term" value="F:hydrolase activity"/>
    <property type="evidence" value="ECO:0007669"/>
    <property type="project" value="UniProtKB-KW"/>
</dbReference>
<evidence type="ECO:0000256" key="3">
    <source>
        <dbReference type="ARBA" id="ARBA00022723"/>
    </source>
</evidence>
<reference evidence="13" key="1">
    <citation type="submission" date="2020-11" db="EMBL/GenBank/DDBJ databases">
        <authorList>
            <consortium name="DOE Joint Genome Institute"/>
            <person name="Ahrendt S."/>
            <person name="Riley R."/>
            <person name="Andreopoulos W."/>
            <person name="Labutti K."/>
            <person name="Pangilinan J."/>
            <person name="Ruiz-Duenas F.J."/>
            <person name="Barrasa J.M."/>
            <person name="Sanchez-Garcia M."/>
            <person name="Camarero S."/>
            <person name="Miyauchi S."/>
            <person name="Serrano A."/>
            <person name="Linde D."/>
            <person name="Babiker R."/>
            <person name="Drula E."/>
            <person name="Ayuso-Fernandez I."/>
            <person name="Pacheco R."/>
            <person name="Padilla G."/>
            <person name="Ferreira P."/>
            <person name="Barriuso J."/>
            <person name="Kellner H."/>
            <person name="Castanera R."/>
            <person name="Alfaro M."/>
            <person name="Ramirez L."/>
            <person name="Pisabarro A.G."/>
            <person name="Kuo A."/>
            <person name="Tritt A."/>
            <person name="Lipzen A."/>
            <person name="He G."/>
            <person name="Yan M."/>
            <person name="Ng V."/>
            <person name="Cullen D."/>
            <person name="Martin F."/>
            <person name="Rosso M.-N."/>
            <person name="Henrissat B."/>
            <person name="Hibbett D."/>
            <person name="Martinez A.T."/>
            <person name="Grigoriev I.V."/>
        </authorList>
    </citation>
    <scope>NUCLEOTIDE SEQUENCE</scope>
    <source>
        <strain evidence="13">ATCC 90797</strain>
    </source>
</reference>
<protein>
    <recommendedName>
        <fullName evidence="12">Retroviral polymerase SH3-like domain-containing protein</fullName>
    </recommendedName>
</protein>
<evidence type="ECO:0000256" key="6">
    <source>
        <dbReference type="ARBA" id="ARBA00022842"/>
    </source>
</evidence>
<dbReference type="PANTHER" id="PTHR42648:SF11">
    <property type="entry name" value="TRANSPOSON TY4-P GAG-POL POLYPROTEIN"/>
    <property type="match status" value="1"/>
</dbReference>
<dbReference type="GO" id="GO:0006310">
    <property type="term" value="P:DNA recombination"/>
    <property type="evidence" value="ECO:0007669"/>
    <property type="project" value="UniProtKB-KW"/>
</dbReference>
<keyword evidence="14" id="KW-1185">Reference proteome</keyword>
<dbReference type="PANTHER" id="PTHR42648">
    <property type="entry name" value="TRANSPOSASE, PUTATIVE-RELATED"/>
    <property type="match status" value="1"/>
</dbReference>
<keyword evidence="6" id="KW-0460">Magnesium</keyword>
<keyword evidence="5" id="KW-0378">Hydrolase</keyword>
<dbReference type="InterPro" id="IPR057670">
    <property type="entry name" value="SH3_retrovirus"/>
</dbReference>
<evidence type="ECO:0000256" key="7">
    <source>
        <dbReference type="ARBA" id="ARBA00022908"/>
    </source>
</evidence>
<name>A0A9P6A4Q6_PLEER</name>
<keyword evidence="4" id="KW-0255">Endonuclease</keyword>
<evidence type="ECO:0000256" key="2">
    <source>
        <dbReference type="ARBA" id="ARBA00022722"/>
    </source>
</evidence>
<feature type="region of interest" description="Disordered" evidence="11">
    <location>
        <begin position="162"/>
        <end position="207"/>
    </location>
</feature>
<organism evidence="13 14">
    <name type="scientific">Pleurotus eryngii</name>
    <name type="common">Boletus of the steppes</name>
    <dbReference type="NCBI Taxonomy" id="5323"/>
    <lineage>
        <taxon>Eukaryota</taxon>
        <taxon>Fungi</taxon>
        <taxon>Dikarya</taxon>
        <taxon>Basidiomycota</taxon>
        <taxon>Agaricomycotina</taxon>
        <taxon>Agaricomycetes</taxon>
        <taxon>Agaricomycetidae</taxon>
        <taxon>Agaricales</taxon>
        <taxon>Pleurotineae</taxon>
        <taxon>Pleurotaceae</taxon>
        <taxon>Pleurotus</taxon>
    </lineage>
</organism>
<keyword evidence="10" id="KW-0233">DNA recombination</keyword>
<keyword evidence="9" id="KW-0808">Transferase</keyword>
<proteinExistence type="predicted"/>
<comment type="caution">
    <text evidence="13">The sequence shown here is derived from an EMBL/GenBank/DDBJ whole genome shotgun (WGS) entry which is preliminary data.</text>
</comment>
<feature type="compositionally biased region" description="Polar residues" evidence="11">
    <location>
        <begin position="180"/>
        <end position="194"/>
    </location>
</feature>
<keyword evidence="9" id="KW-0239">DNA-directed DNA polymerase</keyword>
<keyword evidence="3" id="KW-0479">Metal-binding</keyword>
<dbReference type="Proteomes" id="UP000807025">
    <property type="component" value="Unassembled WGS sequence"/>
</dbReference>
<dbReference type="GO" id="GO:0046872">
    <property type="term" value="F:metal ion binding"/>
    <property type="evidence" value="ECO:0007669"/>
    <property type="project" value="UniProtKB-KW"/>
</dbReference>
<evidence type="ECO:0000256" key="4">
    <source>
        <dbReference type="ARBA" id="ARBA00022759"/>
    </source>
</evidence>
<keyword evidence="1" id="KW-0548">Nucleotidyltransferase</keyword>
<gene>
    <name evidence="13" type="ORF">BDN71DRAFT_1428358</name>
</gene>
<dbReference type="GO" id="GO:0003887">
    <property type="term" value="F:DNA-directed DNA polymerase activity"/>
    <property type="evidence" value="ECO:0007669"/>
    <property type="project" value="UniProtKB-KW"/>
</dbReference>
<evidence type="ECO:0000259" key="12">
    <source>
        <dbReference type="Pfam" id="PF25597"/>
    </source>
</evidence>
<feature type="domain" description="Retroviral polymerase SH3-like" evidence="12">
    <location>
        <begin position="111"/>
        <end position="161"/>
    </location>
</feature>
<keyword evidence="2" id="KW-0540">Nuclease</keyword>
<dbReference type="InterPro" id="IPR039537">
    <property type="entry name" value="Retrotran_Ty1/copia-like"/>
</dbReference>
<evidence type="ECO:0000313" key="13">
    <source>
        <dbReference type="EMBL" id="KAF9499007.1"/>
    </source>
</evidence>
<dbReference type="Pfam" id="PF25597">
    <property type="entry name" value="SH3_retrovirus"/>
    <property type="match status" value="1"/>
</dbReference>
<dbReference type="AlphaFoldDB" id="A0A9P6A4Q6"/>
<keyword evidence="8" id="KW-0695">RNA-directed DNA polymerase</keyword>